<reference evidence="1 2" key="1">
    <citation type="submission" date="2018-08" db="EMBL/GenBank/DDBJ databases">
        <title>A genome reference for cultivated species of the human gut microbiota.</title>
        <authorList>
            <person name="Zou Y."/>
            <person name="Xue W."/>
            <person name="Luo G."/>
        </authorList>
    </citation>
    <scope>NUCLEOTIDE SEQUENCE [LARGE SCALE GENOMIC DNA]</scope>
    <source>
        <strain evidence="1 2">TM07-19</strain>
    </source>
</reference>
<dbReference type="InterPro" id="IPR036514">
    <property type="entry name" value="SGNH_hydro_sf"/>
</dbReference>
<proteinExistence type="predicted"/>
<organism evidence="1 2">
    <name type="scientific">Coprococcus comes</name>
    <dbReference type="NCBI Taxonomy" id="410072"/>
    <lineage>
        <taxon>Bacteria</taxon>
        <taxon>Bacillati</taxon>
        <taxon>Bacillota</taxon>
        <taxon>Clostridia</taxon>
        <taxon>Lachnospirales</taxon>
        <taxon>Lachnospiraceae</taxon>
        <taxon>Coprococcus</taxon>
    </lineage>
</organism>
<dbReference type="Gene3D" id="3.40.50.1110">
    <property type="entry name" value="SGNH hydrolase"/>
    <property type="match status" value="1"/>
</dbReference>
<accession>A0A3E4GQ75</accession>
<dbReference type="Pfam" id="PF00657">
    <property type="entry name" value="Lipase_GDSL"/>
    <property type="match status" value="1"/>
</dbReference>
<sequence length="376" mass="42769">MKNAALKFYTLNEIANYRIHGRTDESQYPLPVFFNGGGIEVNVTGKELWIELESIYKIHEMWIAYEVNGELVSRQMLPEGRSKICLFRNMNPNTVKNVYLFRELQAMTEERDHQLLIWGMESDGEFCPVKEKTYKLEFVGDSITSGEGTYGAQTEEDWISMFKSCSHSFPYMVSKAINAEFRAVSQSGWGVLSGWDNNPDHNVPSRYEKICGFEEGRSAGKSGADKTYDFAGWTPDAVIINLGTNDASAFREPKWHDWHSKREFKQYTNPDGSYAKEDVQRLENAIGDFLHMVRKDNPTAHILWAYGMLGHELSGVIKEAVAKYKAGSEDRNVGFLELPDTPEEKVGSLRHPGEKSHGYAAEVIVSYLEEQLICQK</sequence>
<evidence type="ECO:0000313" key="2">
    <source>
        <dbReference type="Proteomes" id="UP000260655"/>
    </source>
</evidence>
<dbReference type="EMBL" id="QSOV01000007">
    <property type="protein sequence ID" value="RGJ23502.1"/>
    <property type="molecule type" value="Genomic_DNA"/>
</dbReference>
<dbReference type="InterPro" id="IPR052762">
    <property type="entry name" value="PCW_deacetylase/CE"/>
</dbReference>
<dbReference type="AlphaFoldDB" id="A0A3E4GQ75"/>
<comment type="caution">
    <text evidence="1">The sequence shown here is derived from an EMBL/GenBank/DDBJ whole genome shotgun (WGS) entry which is preliminary data.</text>
</comment>
<dbReference type="Gene3D" id="2.60.120.260">
    <property type="entry name" value="Galactose-binding domain-like"/>
    <property type="match status" value="1"/>
</dbReference>
<dbReference type="SUPFAM" id="SSF52266">
    <property type="entry name" value="SGNH hydrolase"/>
    <property type="match status" value="1"/>
</dbReference>
<gene>
    <name evidence="1" type="ORF">DXD67_08430</name>
</gene>
<evidence type="ECO:0000313" key="1">
    <source>
        <dbReference type="EMBL" id="RGJ23502.1"/>
    </source>
</evidence>
<name>A0A3E4GQ75_9FIRM</name>
<dbReference type="RefSeq" id="WP_117557578.1">
    <property type="nucleotide sequence ID" value="NZ_QSOV01000007.1"/>
</dbReference>
<dbReference type="Proteomes" id="UP000260655">
    <property type="component" value="Unassembled WGS sequence"/>
</dbReference>
<dbReference type="InterPro" id="IPR001087">
    <property type="entry name" value="GDSL"/>
</dbReference>
<dbReference type="PANTHER" id="PTHR37834:SF2">
    <property type="entry name" value="ESTERASE, SGNH HYDROLASE-TYPE"/>
    <property type="match status" value="1"/>
</dbReference>
<dbReference type="PANTHER" id="PTHR37834">
    <property type="entry name" value="GDSL-LIKE LIPASE/ACYLHYDROLASE DOMAIN PROTEIN (AFU_ORTHOLOGUE AFUA_2G00620)"/>
    <property type="match status" value="1"/>
</dbReference>
<protein>
    <submittedName>
        <fullName evidence="1">GDSL family lipase</fullName>
    </submittedName>
</protein>
<dbReference type="GO" id="GO:0016788">
    <property type="term" value="F:hydrolase activity, acting on ester bonds"/>
    <property type="evidence" value="ECO:0007669"/>
    <property type="project" value="InterPro"/>
</dbReference>